<feature type="compositionally biased region" description="Polar residues" evidence="1">
    <location>
        <begin position="40"/>
        <end position="56"/>
    </location>
</feature>
<sequence length="195" mass="21782">MVARICPEDWWKNSMDSPRKINSKKVLCGNVKAVKAVTGRQMQQRESPVQSVCSRANHNKHSRLDSRTRPSSGLHIPRVYQPLKAVNTVALGIRQPPASSPSLINKDHTSRPSQPGIVAARERIACFLLFPPPFLHRHRDREVYKTHDEDHTAFIAAFACMIVMIMTAQPLGSSITPSSQTYFITCNTAAVDRPT</sequence>
<evidence type="ECO:0000313" key="2">
    <source>
        <dbReference type="Proteomes" id="UP000504637"/>
    </source>
</evidence>
<evidence type="ECO:0000256" key="1">
    <source>
        <dbReference type="SAM" id="MobiDB-lite"/>
    </source>
</evidence>
<organism evidence="3">
    <name type="scientific">Dissoconium aciculare CBS 342.82</name>
    <dbReference type="NCBI Taxonomy" id="1314786"/>
    <lineage>
        <taxon>Eukaryota</taxon>
        <taxon>Fungi</taxon>
        <taxon>Dikarya</taxon>
        <taxon>Ascomycota</taxon>
        <taxon>Pezizomycotina</taxon>
        <taxon>Dothideomycetes</taxon>
        <taxon>Dothideomycetidae</taxon>
        <taxon>Mycosphaerellales</taxon>
        <taxon>Dissoconiaceae</taxon>
        <taxon>Dissoconium</taxon>
    </lineage>
</organism>
<reference evidence="3" key="3">
    <citation type="submission" date="2025-08" db="UniProtKB">
        <authorList>
            <consortium name="RefSeq"/>
        </authorList>
    </citation>
    <scope>IDENTIFICATION</scope>
    <source>
        <strain evidence="3">CBS 342.82</strain>
    </source>
</reference>
<dbReference type="RefSeq" id="XP_033464313.1">
    <property type="nucleotide sequence ID" value="XM_033602777.1"/>
</dbReference>
<keyword evidence="2" id="KW-1185">Reference proteome</keyword>
<dbReference type="GeneID" id="54360577"/>
<proteinExistence type="predicted"/>
<evidence type="ECO:0000313" key="3">
    <source>
        <dbReference type="RefSeq" id="XP_033464313.1"/>
    </source>
</evidence>
<gene>
    <name evidence="3" type="ORF">K489DRAFT_366453</name>
</gene>
<accession>A0A6J3MK02</accession>
<dbReference type="Proteomes" id="UP000504637">
    <property type="component" value="Unplaced"/>
</dbReference>
<dbReference type="AlphaFoldDB" id="A0A6J3MK02"/>
<name>A0A6J3MK02_9PEZI</name>
<protein>
    <submittedName>
        <fullName evidence="3">Uncharacterized protein</fullName>
    </submittedName>
</protein>
<reference evidence="3" key="2">
    <citation type="submission" date="2020-04" db="EMBL/GenBank/DDBJ databases">
        <authorList>
            <consortium name="NCBI Genome Project"/>
        </authorList>
    </citation>
    <scope>NUCLEOTIDE SEQUENCE</scope>
    <source>
        <strain evidence="3">CBS 342.82</strain>
    </source>
</reference>
<reference evidence="3" key="1">
    <citation type="submission" date="2020-01" db="EMBL/GenBank/DDBJ databases">
        <authorList>
            <consortium name="DOE Joint Genome Institute"/>
            <person name="Haridas S."/>
            <person name="Albert R."/>
            <person name="Binder M."/>
            <person name="Bloem J."/>
            <person name="Labutti K."/>
            <person name="Salamov A."/>
            <person name="Andreopoulos B."/>
            <person name="Baker S.E."/>
            <person name="Barry K."/>
            <person name="Bills G."/>
            <person name="Bluhm B.H."/>
            <person name="Cannon C."/>
            <person name="Castanera R."/>
            <person name="Culley D.E."/>
            <person name="Daum C."/>
            <person name="Ezra D."/>
            <person name="Gonzalez J.B."/>
            <person name="Henrissat B."/>
            <person name="Kuo A."/>
            <person name="Liang C."/>
            <person name="Lipzen A."/>
            <person name="Lutzoni F."/>
            <person name="Magnuson J."/>
            <person name="Mondo S."/>
            <person name="Nolan M."/>
            <person name="Ohm R."/>
            <person name="Pangilinan J."/>
            <person name="Park H.-J."/>
            <person name="Ramirez L."/>
            <person name="Alfaro M."/>
            <person name="Sun H."/>
            <person name="Tritt A."/>
            <person name="Yoshinaga Y."/>
            <person name="Zwiers L.-H."/>
            <person name="Turgeon B.G."/>
            <person name="Goodwin S.B."/>
            <person name="Spatafora J.W."/>
            <person name="Crous P.W."/>
            <person name="Grigoriev I.V."/>
        </authorList>
    </citation>
    <scope>NUCLEOTIDE SEQUENCE</scope>
    <source>
        <strain evidence="3">CBS 342.82</strain>
    </source>
</reference>
<feature type="region of interest" description="Disordered" evidence="1">
    <location>
        <begin position="39"/>
        <end position="71"/>
    </location>
</feature>